<dbReference type="AlphaFoldDB" id="A0A3G6JCW4"/>
<sequence>MASDKKAEKAAEKEAKRAKREATKQRWKQVWAAFQMQRKQDSKLLPLMLLALVGVTLLFWLFGVYVWGGWTLAIAGFMFGILAALWIFTRRLQNTVYSRAEGQAGAAGWALENLKSGVGIVWKVRPAVEANPHMDAVHRVVGNCGIVLVGEGDPNRVKSMMRRQRQHLGKIAPSVPIYEMFAGEGEGQIPIRKLQRELMKLPREMKKDQAYALAAKVDSFEATLGSGRMQGIPKGPLPKGGNMSGMNRRARRTQARNKRG</sequence>
<keyword evidence="4" id="KW-1185">Reference proteome</keyword>
<accession>A0A3G6JCW4</accession>
<feature type="transmembrane region" description="Helical" evidence="2">
    <location>
        <begin position="69"/>
        <end position="89"/>
    </location>
</feature>
<organism evidence="3 4">
    <name type="scientific">Corynebacterium choanae</name>
    <dbReference type="NCBI Taxonomy" id="1862358"/>
    <lineage>
        <taxon>Bacteria</taxon>
        <taxon>Bacillati</taxon>
        <taxon>Actinomycetota</taxon>
        <taxon>Actinomycetes</taxon>
        <taxon>Mycobacteriales</taxon>
        <taxon>Corynebacteriaceae</taxon>
        <taxon>Corynebacterium</taxon>
    </lineage>
</organism>
<evidence type="ECO:0000256" key="1">
    <source>
        <dbReference type="SAM" id="MobiDB-lite"/>
    </source>
</evidence>
<evidence type="ECO:0000313" key="3">
    <source>
        <dbReference type="EMBL" id="AZA13994.1"/>
    </source>
</evidence>
<feature type="region of interest" description="Disordered" evidence="1">
    <location>
        <begin position="1"/>
        <end position="21"/>
    </location>
</feature>
<gene>
    <name evidence="3" type="ORF">CCHOA_08010</name>
</gene>
<dbReference type="Proteomes" id="UP000269019">
    <property type="component" value="Chromosome"/>
</dbReference>
<evidence type="ECO:0000256" key="2">
    <source>
        <dbReference type="SAM" id="Phobius"/>
    </source>
</evidence>
<proteinExistence type="predicted"/>
<name>A0A3G6JCW4_9CORY</name>
<protein>
    <recommendedName>
        <fullName evidence="5">DUF4191 domain-containing protein</fullName>
    </recommendedName>
</protein>
<feature type="transmembrane region" description="Helical" evidence="2">
    <location>
        <begin position="44"/>
        <end position="63"/>
    </location>
</feature>
<dbReference type="RefSeq" id="WP_123928830.1">
    <property type="nucleotide sequence ID" value="NZ_CP033896.1"/>
</dbReference>
<dbReference type="KEGG" id="ccho:CCHOA_08010"/>
<feature type="region of interest" description="Disordered" evidence="1">
    <location>
        <begin position="225"/>
        <end position="260"/>
    </location>
</feature>
<evidence type="ECO:0000313" key="4">
    <source>
        <dbReference type="Proteomes" id="UP000269019"/>
    </source>
</evidence>
<dbReference type="EMBL" id="CP033896">
    <property type="protein sequence ID" value="AZA13994.1"/>
    <property type="molecule type" value="Genomic_DNA"/>
</dbReference>
<dbReference type="Pfam" id="PF13829">
    <property type="entry name" value="DUF4191"/>
    <property type="match status" value="1"/>
</dbReference>
<reference evidence="3 4" key="1">
    <citation type="submission" date="2018-11" db="EMBL/GenBank/DDBJ databases">
        <authorList>
            <person name="Kleinhagauer T."/>
            <person name="Glaeser S.P."/>
            <person name="Spergser J."/>
            <person name="Ruckert C."/>
            <person name="Kaempfer P."/>
            <person name="Busse H.-J."/>
        </authorList>
    </citation>
    <scope>NUCLEOTIDE SEQUENCE [LARGE SCALE GENOMIC DNA]</scope>
    <source>
        <strain evidence="3 4">200CH</strain>
    </source>
</reference>
<dbReference type="OrthoDB" id="8479889at2"/>
<keyword evidence="2" id="KW-1133">Transmembrane helix</keyword>
<feature type="compositionally biased region" description="Basic residues" evidence="1">
    <location>
        <begin position="248"/>
        <end position="260"/>
    </location>
</feature>
<keyword evidence="2" id="KW-0812">Transmembrane</keyword>
<dbReference type="InterPro" id="IPR025445">
    <property type="entry name" value="DUF4191"/>
</dbReference>
<keyword evidence="2" id="KW-0472">Membrane</keyword>
<evidence type="ECO:0008006" key="5">
    <source>
        <dbReference type="Google" id="ProtNLM"/>
    </source>
</evidence>